<dbReference type="InterPro" id="IPR004853">
    <property type="entry name" value="Sugar_P_trans_dom"/>
</dbReference>
<feature type="transmembrane region" description="Helical" evidence="5">
    <location>
        <begin position="141"/>
        <end position="159"/>
    </location>
</feature>
<dbReference type="Proteomes" id="UP000007014">
    <property type="component" value="Chromosome 15"/>
</dbReference>
<dbReference type="PANTHER" id="PTHR11132">
    <property type="entry name" value="SOLUTE CARRIER FAMILY 35"/>
    <property type="match status" value="1"/>
</dbReference>
<dbReference type="RefSeq" id="XP_005537476.1">
    <property type="nucleotide sequence ID" value="XM_005537419.1"/>
</dbReference>
<gene>
    <name evidence="7" type="ORF">CYME_CMO055C</name>
</gene>
<feature type="transmembrane region" description="Helical" evidence="5">
    <location>
        <begin position="166"/>
        <end position="185"/>
    </location>
</feature>
<protein>
    <submittedName>
        <fullName evidence="7">Similar to UDP-sugar transporter</fullName>
    </submittedName>
</protein>
<dbReference type="GeneID" id="16995538"/>
<evidence type="ECO:0000259" key="6">
    <source>
        <dbReference type="Pfam" id="PF03151"/>
    </source>
</evidence>
<accession>M1V5X7</accession>
<dbReference type="InterPro" id="IPR050186">
    <property type="entry name" value="TPT_transporter"/>
</dbReference>
<evidence type="ECO:0000256" key="4">
    <source>
        <dbReference type="ARBA" id="ARBA00023136"/>
    </source>
</evidence>
<reference evidence="7 8" key="1">
    <citation type="journal article" date="2004" name="Nature">
        <title>Genome sequence of the ultrasmall unicellular red alga Cyanidioschyzon merolae 10D.</title>
        <authorList>
            <person name="Matsuzaki M."/>
            <person name="Misumi O."/>
            <person name="Shin-i T."/>
            <person name="Maruyama S."/>
            <person name="Takahara M."/>
            <person name="Miyagishima S."/>
            <person name="Mori T."/>
            <person name="Nishida K."/>
            <person name="Yagisawa F."/>
            <person name="Nishida K."/>
            <person name="Yoshida Y."/>
            <person name="Nishimura Y."/>
            <person name="Nakao S."/>
            <person name="Kobayashi T."/>
            <person name="Momoyama Y."/>
            <person name="Higashiyama T."/>
            <person name="Minoda A."/>
            <person name="Sano M."/>
            <person name="Nomoto H."/>
            <person name="Oishi K."/>
            <person name="Hayashi H."/>
            <person name="Ohta F."/>
            <person name="Nishizaka S."/>
            <person name="Haga S."/>
            <person name="Miura S."/>
            <person name="Morishita T."/>
            <person name="Kabeya Y."/>
            <person name="Terasawa K."/>
            <person name="Suzuki Y."/>
            <person name="Ishii Y."/>
            <person name="Asakawa S."/>
            <person name="Takano H."/>
            <person name="Ohta N."/>
            <person name="Kuroiwa H."/>
            <person name="Tanaka K."/>
            <person name="Shimizu N."/>
            <person name="Sugano S."/>
            <person name="Sato N."/>
            <person name="Nozaki H."/>
            <person name="Ogasawara N."/>
            <person name="Kohara Y."/>
            <person name="Kuroiwa T."/>
        </authorList>
    </citation>
    <scope>NUCLEOTIDE SEQUENCE [LARGE SCALE GENOMIC DNA]</scope>
    <source>
        <strain evidence="7 8">10D</strain>
    </source>
</reference>
<evidence type="ECO:0000256" key="2">
    <source>
        <dbReference type="ARBA" id="ARBA00022692"/>
    </source>
</evidence>
<comment type="subcellular location">
    <subcellularLocation>
        <location evidence="1">Membrane</location>
        <topology evidence="1">Multi-pass membrane protein</topology>
    </subcellularLocation>
</comment>
<dbReference type="GO" id="GO:0016020">
    <property type="term" value="C:membrane"/>
    <property type="evidence" value="ECO:0007669"/>
    <property type="project" value="UniProtKB-SubCell"/>
</dbReference>
<organism evidence="7 8">
    <name type="scientific">Cyanidioschyzon merolae (strain NIES-3377 / 10D)</name>
    <name type="common">Unicellular red alga</name>
    <dbReference type="NCBI Taxonomy" id="280699"/>
    <lineage>
        <taxon>Eukaryota</taxon>
        <taxon>Rhodophyta</taxon>
        <taxon>Bangiophyceae</taxon>
        <taxon>Cyanidiales</taxon>
        <taxon>Cyanidiaceae</taxon>
        <taxon>Cyanidioschyzon</taxon>
    </lineage>
</organism>
<name>M1V5X7_CYAM1</name>
<dbReference type="HOGENOM" id="CLU_040726_0_0_1"/>
<proteinExistence type="predicted"/>
<evidence type="ECO:0000313" key="8">
    <source>
        <dbReference type="Proteomes" id="UP000007014"/>
    </source>
</evidence>
<keyword evidence="2 5" id="KW-0812">Transmembrane</keyword>
<dbReference type="KEGG" id="cme:CYME_CMO055C"/>
<evidence type="ECO:0000313" key="7">
    <source>
        <dbReference type="EMBL" id="BAM81440.1"/>
    </source>
</evidence>
<dbReference type="Gramene" id="CMO055CT">
    <property type="protein sequence ID" value="CMO055CT"/>
    <property type="gene ID" value="CMO055C"/>
</dbReference>
<keyword evidence="8" id="KW-1185">Reference proteome</keyword>
<feature type="transmembrane region" description="Helical" evidence="5">
    <location>
        <begin position="20"/>
        <end position="40"/>
    </location>
</feature>
<dbReference type="Pfam" id="PF03151">
    <property type="entry name" value="TPT"/>
    <property type="match status" value="1"/>
</dbReference>
<dbReference type="OMA" id="ERTINFP"/>
<dbReference type="OrthoDB" id="417037at2759"/>
<dbReference type="EMBL" id="AP006497">
    <property type="protein sequence ID" value="BAM81440.1"/>
    <property type="molecule type" value="Genomic_DNA"/>
</dbReference>
<sequence length="324" mass="35807">MKAAAQNFTPNGANGGRTSLFRAVLAMAYYITAASGLTILNKSIFSSFGFRYPLVLVEAQLLCTLGLFELLTRCHALQRPTWSFASASKMLPLVGSYLVMLLSGMFGLQNTTLVIYNTLRRTTVAFVLVLEYFILNVFPTLPTLCCVLAMTLGATWAGLVDSTFDLYGYVMIFVANVSSALYVVYARQVKQTSAWSNTDILYLNSLFSAPLVLGFVLWRGELTQLYRMGIGAYPWSFYLIFALACLMGFIINHSIFYNTNTNSPLTQTISAQVKDVILLVASAPFDGTKAISENLVGILISLLGSVAYSIIKYREHRALTEERH</sequence>
<feature type="transmembrane region" description="Helical" evidence="5">
    <location>
        <begin position="200"/>
        <end position="218"/>
    </location>
</feature>
<evidence type="ECO:0000256" key="3">
    <source>
        <dbReference type="ARBA" id="ARBA00022989"/>
    </source>
</evidence>
<feature type="transmembrane region" description="Helical" evidence="5">
    <location>
        <begin position="230"/>
        <end position="251"/>
    </location>
</feature>
<feature type="domain" description="Sugar phosphate transporter" evidence="6">
    <location>
        <begin position="25"/>
        <end position="309"/>
    </location>
</feature>
<evidence type="ECO:0000256" key="5">
    <source>
        <dbReference type="SAM" id="Phobius"/>
    </source>
</evidence>
<reference evidence="7 8" key="2">
    <citation type="journal article" date="2007" name="BMC Biol.">
        <title>A 100%-complete sequence reveals unusually simple genomic features in the hot-spring red alga Cyanidioschyzon merolae.</title>
        <authorList>
            <person name="Nozaki H."/>
            <person name="Takano H."/>
            <person name="Misumi O."/>
            <person name="Terasawa K."/>
            <person name="Matsuzaki M."/>
            <person name="Maruyama S."/>
            <person name="Nishida K."/>
            <person name="Yagisawa F."/>
            <person name="Yoshida Y."/>
            <person name="Fujiwara T."/>
            <person name="Takio S."/>
            <person name="Tamura K."/>
            <person name="Chung S.J."/>
            <person name="Nakamura S."/>
            <person name="Kuroiwa H."/>
            <person name="Tanaka K."/>
            <person name="Sato N."/>
            <person name="Kuroiwa T."/>
        </authorList>
    </citation>
    <scope>NUCLEOTIDE SEQUENCE [LARGE SCALE GENOMIC DNA]</scope>
    <source>
        <strain evidence="7 8">10D</strain>
    </source>
</reference>
<evidence type="ECO:0000256" key="1">
    <source>
        <dbReference type="ARBA" id="ARBA00004141"/>
    </source>
</evidence>
<dbReference type="AlphaFoldDB" id="M1V5X7"/>
<dbReference type="eggNOG" id="KOG1444">
    <property type="taxonomic scope" value="Eukaryota"/>
</dbReference>
<keyword evidence="4 5" id="KW-0472">Membrane</keyword>
<keyword evidence="3 5" id="KW-1133">Transmembrane helix</keyword>